<evidence type="ECO:0000259" key="18">
    <source>
        <dbReference type="PROSITE" id="PS50848"/>
    </source>
</evidence>
<evidence type="ECO:0000313" key="20">
    <source>
        <dbReference type="EMBL" id="KAJ0203020.1"/>
    </source>
</evidence>
<sequence>MMAMSCKDGKGAIMDNGKYVRYTPEQVEALERLYHECPKPSSIRRQQLIRECPILSNIEPKQIKVWFQNRRCREKQRKEASRLQSVNRKLTAMNKLLMEENDRLQKQVSHLVYENGCFRQHTQNTTTVATKDTSCESVVSSGQQRHLTPQHPPRDASPAGLLSIAEETLTEFLSKATGTAVEWVQMPGMKPGPDSIGIVAISHGCTGVAARACGLVGLEPTRVAEILKDRTSWFRDCRAVDVLDVLPTANGGTIELLYMQLYAPTTLATARDFWLLRYTSVTEDGSLVVCERSLTNTQNGPCIPCVPNFVRAEMLPSGYLIRPCEGGGSIIHIVDHMNLEPWTVPEVLRPLYESPTVLAQKTTMMALRQLRQIAQEVSQASTPNWGRRPAALRSLSQRLSRGFNEAVNGFTDEGWSLMGNDGSDDVTILVNSSPEKLMGLNLSFSNGYPSVNTAILCAKASMLLQNVPPALLLRFLREHRSEWADNNVDAYAASAVKLGPCSLPGSTRLGSFGGQVILPLAHTIEHEELLEVIKLEGVSNCPEDALMSRDMFLLQLCSGMDENAVGMCSELVFAPIDASFADDAPLLASGFRIIPLDSGKEASSPNRTLDLASALEVKGSGNKLSGDRNVGGGGGSARSVMTIAFEFAFESHMQESVVAMARQYVRSIISSVQRVASALSPSHLNPNGGGIQSTLGNPEAHTLARWISHSYRGYLAVELFKTVGEGSESILKSLWHHSDAIVCCSMKALPVFTFANQAGLDMLETTLVALQDISLEKILDEHGRKGLCAEFPQIMQQGFACLQGGICVSSMGRPVSYERAVAWKESLCEGIRRIDSDADYWEFVETAYSLESDSLESKLDVYIDHRNEPILDWADNEFLADGKGYESDYMDEEDDKDSEVSMTMEYEHEWDDEEEHTFDKTVGDPFLDKLSGHISDDDEEEANNGKLKDVVFPVHNENQEWEQMVPVLGMKFSNPLELKLCITNYAVKNGYDLWYEKSDHERLLVKCCKGKTNKQGKGCPFRLWATWMSSEKSFQIKSLNGMHNCARVFKFGSIVTYKWIAKHFMNHILQKPKMSIRKLKAKVSKKFNLIASVGQCRNARKYAFQEIEGTLKEHYAKTWSYGEEIRRTNPGSTVKMDVDVMPDGTTYFSKFYVCFKGLKDGWIEGCRRVIGLDGCFLKGICRGQLLSAIGRDANNHIYPIAWAVVSVESKETWKWFIDLLIEDLGMGVGHGLTLISDQHKGLLEAVKERVPAAEHRQCARHICANFLKRFKGQVFRKLFWYAAAATTPAKFEQHMNEIKKLEPLAYDHLMERDPKTWSKAFFQTDRACDAYENGISESFNSVIEVARKRPLITMLEEIRIYVMERLYRQKIKGQSWDLTICPTIRLKWSKLKDLQRFWKVIPSGYQQYEVRLGYDAYVVDIGSRTCACRTWQLTGYPCVHGYACIASLNRDVEEYVSPWFTTSMYLNCYRYTINPLNGSDMWSHVDYINPLPPKRRRLPGRPSTKRKRDQIERENQGKKHSITKRGSVMKCSICRESGHNKTTCPQKPIGESSNASSKKKKSKKADKVKVVLAHEVDIDSESEVEIEPESDVDSFDIEFEDDVQPEVEDGVEPEVQDGVQHEVQDEVQAEVEPENHPEVHDANQVEVHLAVQAEVEPEVQVQVEDANQIVVQDQVEIPAFQVVVGKRARKPSERITKLKIRKMWEGKQGSSDDNPYELD</sequence>
<dbReference type="GO" id="GO:0003677">
    <property type="term" value="F:DNA binding"/>
    <property type="evidence" value="ECO:0007669"/>
    <property type="project" value="UniProtKB-UniRule"/>
</dbReference>
<dbReference type="InterPro" id="IPR009057">
    <property type="entry name" value="Homeodomain-like_sf"/>
</dbReference>
<dbReference type="GO" id="GO:0008289">
    <property type="term" value="F:lipid binding"/>
    <property type="evidence" value="ECO:0007669"/>
    <property type="project" value="InterPro"/>
</dbReference>
<evidence type="ECO:0000256" key="7">
    <source>
        <dbReference type="ARBA" id="ARBA00023015"/>
    </source>
</evidence>
<evidence type="ECO:0000256" key="3">
    <source>
        <dbReference type="ARBA" id="ARBA00022723"/>
    </source>
</evidence>
<keyword evidence="5" id="KW-0221">Differentiation</keyword>
<keyword evidence="4 14" id="KW-0863">Zinc-finger</keyword>
<dbReference type="Gene3D" id="3.30.530.20">
    <property type="match status" value="1"/>
</dbReference>
<dbReference type="Pfam" id="PF00046">
    <property type="entry name" value="Homeodomain"/>
    <property type="match status" value="1"/>
</dbReference>
<feature type="region of interest" description="Disordered" evidence="16">
    <location>
        <begin position="1540"/>
        <end position="1568"/>
    </location>
</feature>
<dbReference type="GO" id="GO:0003700">
    <property type="term" value="F:DNA-binding transcription factor activity"/>
    <property type="evidence" value="ECO:0007669"/>
    <property type="project" value="InterPro"/>
</dbReference>
<feature type="DNA-binding region" description="Homeobox" evidence="13">
    <location>
        <begin position="15"/>
        <end position="78"/>
    </location>
</feature>
<keyword evidence="9 13" id="KW-0238">DNA-binding</keyword>
<dbReference type="InterPro" id="IPR044830">
    <property type="entry name" value="HD-Zip_III"/>
</dbReference>
<evidence type="ECO:0000256" key="12">
    <source>
        <dbReference type="ARBA" id="ARBA00023242"/>
    </source>
</evidence>
<dbReference type="Proteomes" id="UP000235145">
    <property type="component" value="Unassembled WGS sequence"/>
</dbReference>
<evidence type="ECO:0000256" key="5">
    <source>
        <dbReference type="ARBA" id="ARBA00022782"/>
    </source>
</evidence>
<comment type="similarity">
    <text evidence="2">Belongs to the HD-ZIP homeobox family. Class III subfamily.</text>
</comment>
<evidence type="ECO:0000256" key="14">
    <source>
        <dbReference type="PROSITE-ProRule" id="PRU00325"/>
    </source>
</evidence>
<dbReference type="Pfam" id="PF01852">
    <property type="entry name" value="START"/>
    <property type="match status" value="1"/>
</dbReference>
<keyword evidence="8" id="KW-0175">Coiled coil</keyword>
<protein>
    <submittedName>
        <fullName evidence="20">Uncharacterized protein</fullName>
    </submittedName>
</protein>
<dbReference type="PANTHER" id="PTHR45950">
    <property type="entry name" value="HOMEOBOX-LEUCINE ZIPPER PROTEIN ATHB-14"/>
    <property type="match status" value="1"/>
</dbReference>
<dbReference type="CDD" id="cd08875">
    <property type="entry name" value="START_ArGLABRA2_like"/>
    <property type="match status" value="1"/>
</dbReference>
<evidence type="ECO:0000256" key="11">
    <source>
        <dbReference type="ARBA" id="ARBA00023163"/>
    </source>
</evidence>
<gene>
    <name evidence="20" type="ORF">LSAT_V11C500276890</name>
</gene>
<keyword evidence="6" id="KW-0862">Zinc</keyword>
<keyword evidence="7" id="KW-0805">Transcription regulation</keyword>
<dbReference type="Pfam" id="PF03108">
    <property type="entry name" value="DBD_Tnp_Mut"/>
    <property type="match status" value="1"/>
</dbReference>
<dbReference type="PROSITE" id="PS50966">
    <property type="entry name" value="ZF_SWIM"/>
    <property type="match status" value="1"/>
</dbReference>
<dbReference type="InterPro" id="IPR001356">
    <property type="entry name" value="HD"/>
</dbReference>
<name>A0A9R1X6V7_LACSA</name>
<dbReference type="InterPro" id="IPR007527">
    <property type="entry name" value="Znf_SWIM"/>
</dbReference>
<dbReference type="SMART" id="SM00575">
    <property type="entry name" value="ZnF_PMZ"/>
    <property type="match status" value="1"/>
</dbReference>
<feature type="domain" description="SWIM-type" evidence="19">
    <location>
        <begin position="1408"/>
        <end position="1449"/>
    </location>
</feature>
<evidence type="ECO:0000313" key="21">
    <source>
        <dbReference type="Proteomes" id="UP000235145"/>
    </source>
</evidence>
<dbReference type="Pfam" id="PF10551">
    <property type="entry name" value="MULE"/>
    <property type="match status" value="1"/>
</dbReference>
<dbReference type="CDD" id="cd00086">
    <property type="entry name" value="homeodomain"/>
    <property type="match status" value="1"/>
</dbReference>
<dbReference type="InterPro" id="IPR013978">
    <property type="entry name" value="MEKHLA"/>
</dbReference>
<evidence type="ECO:0000256" key="8">
    <source>
        <dbReference type="ARBA" id="ARBA00023054"/>
    </source>
</evidence>
<comment type="caution">
    <text evidence="20">The sequence shown here is derived from an EMBL/GenBank/DDBJ whole genome shotgun (WGS) entry which is preliminary data.</text>
</comment>
<dbReference type="GO" id="GO:0005634">
    <property type="term" value="C:nucleus"/>
    <property type="evidence" value="ECO:0007669"/>
    <property type="project" value="UniProtKB-SubCell"/>
</dbReference>
<feature type="region of interest" description="Disordered" evidence="16">
    <location>
        <begin position="139"/>
        <end position="158"/>
    </location>
</feature>
<evidence type="ECO:0000256" key="2">
    <source>
        <dbReference type="ARBA" id="ARBA00010338"/>
    </source>
</evidence>
<evidence type="ECO:0000256" key="13">
    <source>
        <dbReference type="PROSITE-ProRule" id="PRU00108"/>
    </source>
</evidence>
<organism evidence="20 21">
    <name type="scientific">Lactuca sativa</name>
    <name type="common">Garden lettuce</name>
    <dbReference type="NCBI Taxonomy" id="4236"/>
    <lineage>
        <taxon>Eukaryota</taxon>
        <taxon>Viridiplantae</taxon>
        <taxon>Streptophyta</taxon>
        <taxon>Embryophyta</taxon>
        <taxon>Tracheophyta</taxon>
        <taxon>Spermatophyta</taxon>
        <taxon>Magnoliopsida</taxon>
        <taxon>eudicotyledons</taxon>
        <taxon>Gunneridae</taxon>
        <taxon>Pentapetalae</taxon>
        <taxon>asterids</taxon>
        <taxon>campanulids</taxon>
        <taxon>Asterales</taxon>
        <taxon>Asteraceae</taxon>
        <taxon>Cichorioideae</taxon>
        <taxon>Cichorieae</taxon>
        <taxon>Lactucinae</taxon>
        <taxon>Lactuca</taxon>
    </lineage>
</organism>
<feature type="region of interest" description="Disordered" evidence="16">
    <location>
        <begin position="1493"/>
        <end position="1524"/>
    </location>
</feature>
<dbReference type="SMART" id="SM00234">
    <property type="entry name" value="START"/>
    <property type="match status" value="1"/>
</dbReference>
<proteinExistence type="inferred from homology"/>
<dbReference type="CDD" id="cd14686">
    <property type="entry name" value="bZIP"/>
    <property type="match status" value="1"/>
</dbReference>
<dbReference type="PROSITE" id="PS50071">
    <property type="entry name" value="HOMEOBOX_2"/>
    <property type="match status" value="1"/>
</dbReference>
<accession>A0A9R1X6V7</accession>
<dbReference type="SUPFAM" id="SSF46689">
    <property type="entry name" value="Homeodomain-like"/>
    <property type="match status" value="1"/>
</dbReference>
<dbReference type="InterPro" id="IPR004332">
    <property type="entry name" value="Transposase_MuDR"/>
</dbReference>
<dbReference type="PANTHER" id="PTHR45950:SF1">
    <property type="entry name" value="HOMEOBOX-LEUCINE ZIPPER PROTEIN ATHB-15"/>
    <property type="match status" value="1"/>
</dbReference>
<dbReference type="InterPro" id="IPR018289">
    <property type="entry name" value="MULE_transposase_dom"/>
</dbReference>
<evidence type="ECO:0000259" key="17">
    <source>
        <dbReference type="PROSITE" id="PS50071"/>
    </source>
</evidence>
<dbReference type="InterPro" id="IPR002913">
    <property type="entry name" value="START_lipid-bd_dom"/>
</dbReference>
<evidence type="ECO:0000256" key="15">
    <source>
        <dbReference type="RuleBase" id="RU000682"/>
    </source>
</evidence>
<dbReference type="PROSITE" id="PS50848">
    <property type="entry name" value="START"/>
    <property type="match status" value="1"/>
</dbReference>
<evidence type="ECO:0000256" key="10">
    <source>
        <dbReference type="ARBA" id="ARBA00023155"/>
    </source>
</evidence>
<reference evidence="20 21" key="1">
    <citation type="journal article" date="2017" name="Nat. Commun.">
        <title>Genome assembly with in vitro proximity ligation data and whole-genome triplication in lettuce.</title>
        <authorList>
            <person name="Reyes-Chin-Wo S."/>
            <person name="Wang Z."/>
            <person name="Yang X."/>
            <person name="Kozik A."/>
            <person name="Arikit S."/>
            <person name="Song C."/>
            <person name="Xia L."/>
            <person name="Froenicke L."/>
            <person name="Lavelle D.O."/>
            <person name="Truco M.J."/>
            <person name="Xia R."/>
            <person name="Zhu S."/>
            <person name="Xu C."/>
            <person name="Xu H."/>
            <person name="Xu X."/>
            <person name="Cox K."/>
            <person name="Korf I."/>
            <person name="Meyers B.C."/>
            <person name="Michelmore R.W."/>
        </authorList>
    </citation>
    <scope>NUCLEOTIDE SEQUENCE [LARGE SCALE GENOMIC DNA]</scope>
    <source>
        <strain evidence="21">cv. Salinas</strain>
        <tissue evidence="20">Seedlings</tissue>
    </source>
</reference>
<keyword evidence="10 13" id="KW-0371">Homeobox</keyword>
<evidence type="ECO:0000259" key="19">
    <source>
        <dbReference type="PROSITE" id="PS50966"/>
    </source>
</evidence>
<evidence type="ECO:0000256" key="9">
    <source>
        <dbReference type="ARBA" id="ARBA00023125"/>
    </source>
</evidence>
<evidence type="ECO:0000256" key="16">
    <source>
        <dbReference type="SAM" id="MobiDB-lite"/>
    </source>
</evidence>
<dbReference type="EMBL" id="NBSK02000005">
    <property type="protein sequence ID" value="KAJ0203020.1"/>
    <property type="molecule type" value="Genomic_DNA"/>
</dbReference>
<keyword evidence="11" id="KW-0804">Transcription</keyword>
<dbReference type="InterPro" id="IPR023393">
    <property type="entry name" value="START-like_dom_sf"/>
</dbReference>
<keyword evidence="3" id="KW-0479">Metal-binding</keyword>
<dbReference type="InterPro" id="IPR006564">
    <property type="entry name" value="Znf_PMZ"/>
</dbReference>
<evidence type="ECO:0000256" key="6">
    <source>
        <dbReference type="ARBA" id="ARBA00022833"/>
    </source>
</evidence>
<evidence type="ECO:0000256" key="1">
    <source>
        <dbReference type="ARBA" id="ARBA00004123"/>
    </source>
</evidence>
<evidence type="ECO:0000256" key="4">
    <source>
        <dbReference type="ARBA" id="ARBA00022771"/>
    </source>
</evidence>
<dbReference type="Pfam" id="PF04434">
    <property type="entry name" value="SWIM"/>
    <property type="match status" value="1"/>
</dbReference>
<dbReference type="GO" id="GO:0030154">
    <property type="term" value="P:cell differentiation"/>
    <property type="evidence" value="ECO:0007669"/>
    <property type="project" value="UniProtKB-KW"/>
</dbReference>
<dbReference type="Gene3D" id="1.10.10.60">
    <property type="entry name" value="Homeodomain-like"/>
    <property type="match status" value="1"/>
</dbReference>
<keyword evidence="12 13" id="KW-0539">Nucleus</keyword>
<feature type="domain" description="Homeobox" evidence="17">
    <location>
        <begin position="13"/>
        <end position="77"/>
    </location>
</feature>
<dbReference type="GO" id="GO:0008270">
    <property type="term" value="F:zinc ion binding"/>
    <property type="evidence" value="ECO:0007669"/>
    <property type="project" value="UniProtKB-KW"/>
</dbReference>
<comment type="subcellular location">
    <subcellularLocation>
        <location evidence="1 13 15">Nucleus</location>
    </subcellularLocation>
</comment>
<dbReference type="SUPFAM" id="SSF55961">
    <property type="entry name" value="Bet v1-like"/>
    <property type="match status" value="1"/>
</dbReference>
<dbReference type="FunFam" id="1.10.10.60:FF:000197">
    <property type="entry name" value="Homeobox-leucine zipper protein REVOLUTA"/>
    <property type="match status" value="1"/>
</dbReference>
<keyword evidence="21" id="KW-1185">Reference proteome</keyword>
<dbReference type="SMART" id="SM00389">
    <property type="entry name" value="HOX"/>
    <property type="match status" value="1"/>
</dbReference>
<feature type="compositionally biased region" description="Basic residues" evidence="16">
    <location>
        <begin position="1493"/>
        <end position="1508"/>
    </location>
</feature>
<feature type="domain" description="START" evidence="18">
    <location>
        <begin position="154"/>
        <end position="382"/>
    </location>
</feature>
<dbReference type="Pfam" id="PF08670">
    <property type="entry name" value="MEKHLA"/>
    <property type="match status" value="1"/>
</dbReference>